<dbReference type="RefSeq" id="WP_407031033.1">
    <property type="nucleotide sequence ID" value="NZ_JAQGEF010000007.1"/>
</dbReference>
<dbReference type="Proteomes" id="UP001210231">
    <property type="component" value="Unassembled WGS sequence"/>
</dbReference>
<keyword evidence="3" id="KW-1185">Reference proteome</keyword>
<dbReference type="EMBL" id="JAQGEF010000007">
    <property type="protein sequence ID" value="MDA3614708.1"/>
    <property type="molecule type" value="Genomic_DNA"/>
</dbReference>
<organism evidence="2 3">
    <name type="scientific">Polluticaenibacter yanchengensis</name>
    <dbReference type="NCBI Taxonomy" id="3014562"/>
    <lineage>
        <taxon>Bacteria</taxon>
        <taxon>Pseudomonadati</taxon>
        <taxon>Bacteroidota</taxon>
        <taxon>Chitinophagia</taxon>
        <taxon>Chitinophagales</taxon>
        <taxon>Chitinophagaceae</taxon>
        <taxon>Polluticaenibacter</taxon>
    </lineage>
</organism>
<evidence type="ECO:0000313" key="3">
    <source>
        <dbReference type="Proteomes" id="UP001210231"/>
    </source>
</evidence>
<proteinExistence type="predicted"/>
<accession>A0ABT4UIV0</accession>
<keyword evidence="1" id="KW-0732">Signal</keyword>
<evidence type="ECO:0000313" key="2">
    <source>
        <dbReference type="EMBL" id="MDA3614708.1"/>
    </source>
</evidence>
<comment type="caution">
    <text evidence="2">The sequence shown here is derived from an EMBL/GenBank/DDBJ whole genome shotgun (WGS) entry which is preliminary data.</text>
</comment>
<reference evidence="2 3" key="1">
    <citation type="submission" date="2022-12" db="EMBL/GenBank/DDBJ databases">
        <title>Chitinophagaceae gen. sp. nov., a new member of the family Chitinophagaceae, isolated from soil in a chemical factory.</title>
        <authorList>
            <person name="Ke Z."/>
        </authorList>
    </citation>
    <scope>NUCLEOTIDE SEQUENCE [LARGE SCALE GENOMIC DNA]</scope>
    <source>
        <strain evidence="2 3">LY-5</strain>
    </source>
</reference>
<name>A0ABT4UIV0_9BACT</name>
<sequence length="566" mass="61554">MRYLFLILILLSAYKSFSQDPFPIKQKLGTNKTLVISNGGFIADSGFAVSLRDTLNHPLNYYNGGLTFWQNNLWMRTTEGWKNISTSIDTIGISKVLAGYGLYSVNDSTLRVDTSVIVYKTFLSSELALKLNVSDTNVFVRKVNYNTFRDSVATALNLKLNKADTAGLARRTELAIKVTKGGDAGAFSVGTTDNTDFTLIRNNQTYTTLNSAGVNTGTREFFTPKINNSTATATGIDFGNGAHNIGFRTQGATRMYISTTGVGIGTITPNSNADLDLGSTNKYLLPNRLTTTQRDLIVSPSRGAFIYNVTDSVFQYWDNSWRPILNTTQGWMIGGNNTENPLLGTNNNRKLRLVTNGVQRLVLDSAVARLNIGVSTGTSELVVRTLNSHENNSNIVLNSGSISYQASQSGGGGSHIFGGSNGVLLANVRMSVNARHRNNNNILTNNFKSISNTSDVDVFTLKYDSVFGYYYKPGTSTSSENVGYHAAFVSERGYVGINTLAPDTTTVIDIRTNAENKGGIGLPEMTTAIRTSYTPTRTQVVFDTTLNKICLYIVGVGWVGITTESL</sequence>
<protein>
    <submittedName>
        <fullName evidence="2">Uncharacterized protein</fullName>
    </submittedName>
</protein>
<feature type="signal peptide" evidence="1">
    <location>
        <begin position="1"/>
        <end position="18"/>
    </location>
</feature>
<evidence type="ECO:0000256" key="1">
    <source>
        <dbReference type="SAM" id="SignalP"/>
    </source>
</evidence>
<gene>
    <name evidence="2" type="ORF">O3P16_07805</name>
</gene>
<feature type="chain" id="PRO_5046311773" evidence="1">
    <location>
        <begin position="19"/>
        <end position="566"/>
    </location>
</feature>